<evidence type="ECO:0000256" key="1">
    <source>
        <dbReference type="ARBA" id="ARBA00022603"/>
    </source>
</evidence>
<keyword evidence="1" id="KW-0489">Methyltransferase</keyword>
<dbReference type="InterPro" id="IPR029026">
    <property type="entry name" value="tRNA_m1G_MTases_N"/>
</dbReference>
<dbReference type="RefSeq" id="XP_009522045.1">
    <property type="nucleotide sequence ID" value="XM_009523750.1"/>
</dbReference>
<dbReference type="KEGG" id="psoj:PHYSODRAFT_495108"/>
<accession>G4Z2Z5</accession>
<dbReference type="Gene3D" id="3.40.1280.10">
    <property type="match status" value="1"/>
</dbReference>
<keyword evidence="2" id="KW-0808">Transferase</keyword>
<dbReference type="STRING" id="1094619.G4Z2Z5"/>
<dbReference type="InterPro" id="IPR029028">
    <property type="entry name" value="Alpha/beta_knot_MTases"/>
</dbReference>
<dbReference type="PANTHER" id="PTHR12029:SF11">
    <property type="entry name" value="METHYLTRANSFERASE TARBP1-RELATED"/>
    <property type="match status" value="1"/>
</dbReference>
<reference evidence="4 5" key="1">
    <citation type="journal article" date="2006" name="Science">
        <title>Phytophthora genome sequences uncover evolutionary origins and mechanisms of pathogenesis.</title>
        <authorList>
            <person name="Tyler B.M."/>
            <person name="Tripathy S."/>
            <person name="Zhang X."/>
            <person name="Dehal P."/>
            <person name="Jiang R.H."/>
            <person name="Aerts A."/>
            <person name="Arredondo F.D."/>
            <person name="Baxter L."/>
            <person name="Bensasson D."/>
            <person name="Beynon J.L."/>
            <person name="Chapman J."/>
            <person name="Damasceno C.M."/>
            <person name="Dorrance A.E."/>
            <person name="Dou D."/>
            <person name="Dickerman A.W."/>
            <person name="Dubchak I.L."/>
            <person name="Garbelotto M."/>
            <person name="Gijzen M."/>
            <person name="Gordon S.G."/>
            <person name="Govers F."/>
            <person name="Grunwald N.J."/>
            <person name="Huang W."/>
            <person name="Ivors K.L."/>
            <person name="Jones R.W."/>
            <person name="Kamoun S."/>
            <person name="Krampis K."/>
            <person name="Lamour K.H."/>
            <person name="Lee M.K."/>
            <person name="McDonald W.H."/>
            <person name="Medina M."/>
            <person name="Meijer H.J."/>
            <person name="Nordberg E.K."/>
            <person name="Maclean D.J."/>
            <person name="Ospina-Giraldo M.D."/>
            <person name="Morris P.F."/>
            <person name="Phuntumart V."/>
            <person name="Putnam N.H."/>
            <person name="Rash S."/>
            <person name="Rose J.K."/>
            <person name="Sakihama Y."/>
            <person name="Salamov A.A."/>
            <person name="Savidor A."/>
            <person name="Scheuring C.F."/>
            <person name="Smith B.M."/>
            <person name="Sobral B.W."/>
            <person name="Terry A."/>
            <person name="Torto-Alalibo T.A."/>
            <person name="Win J."/>
            <person name="Xu Z."/>
            <person name="Zhang H."/>
            <person name="Grigoriev I.V."/>
            <person name="Rokhsar D.S."/>
            <person name="Boore J.L."/>
        </authorList>
    </citation>
    <scope>NUCLEOTIDE SEQUENCE [LARGE SCALE GENOMIC DNA]</scope>
    <source>
        <strain evidence="4 5">P6497</strain>
    </source>
</reference>
<feature type="domain" description="tRNA/rRNA methyltransferase SpoU type" evidence="3">
    <location>
        <begin position="1229"/>
        <end position="1370"/>
    </location>
</feature>
<dbReference type="GO" id="GO:0030488">
    <property type="term" value="P:tRNA methylation"/>
    <property type="evidence" value="ECO:0007669"/>
    <property type="project" value="InterPro"/>
</dbReference>
<dbReference type="GO" id="GO:0003723">
    <property type="term" value="F:RNA binding"/>
    <property type="evidence" value="ECO:0007669"/>
    <property type="project" value="InterPro"/>
</dbReference>
<sequence>MVVTACDVVDVDSSAKSFPQEMLYLVCIVMPKAPREFIADTRLQKLVCVALRHNDALLRKQGLHILKVAFSHCAMSSEETETTNIKKAKLKSAKPTATWVDTWQNFLTASEVIQMHHEQHLIEQVWPQVADLLTKYLVVGTSSKLPQESEQWPVLLTFDWMQSLLVRLFAHDNPVVKRLFISNFMEVCVQSWLTRHNVGYDIGVDHGALFACAPAFQQFVLHNLLRACNDPVLYKHAHRARFQALVANFLASFLALQITEGDEACVLDDFVSAIEEAIFGEGSDSHSPEALLSMLQVFQSSQLKRAASSTSTKTLLSAAAVDRLRFLLDVHAMQSFSHAMRTKMLRALTHALTGGYVNASTLSLSALARVLGVFPTSSLVSDNGEALLQILAWIKTSTDADRSPYFSSALASALQAYLKEGSSGHELSAAQLSRLLLFTAEVSDDADTYRLEESLEHRAPSKVQLCAPISTLLSSTPVQDLDSERLVLVIAKFEDQVQELVSHCSSQSDFKFSLQRTSFYKGQVNSSFLFACAMMLVRRWLDAKSSSGGVEADDHEKENVMKSVTAAVFVLTQMSTYKMNSTGDVGEIEALGALCQELKRVLAAAADRTVFDLALAAKCLSITGANGAALDSLQAFESDRILPLLLALDTARRYSGKLDAKCAISLAADKWVLIQQVVDAMLYIDTKLLRATYDACVDALPTAGMDPSALIQMVNVLSLTLSQLASSLASSEGVEPLDALLEEIWSAYSDSKAKPDALTRAVVVCMFQPVFLLRPELTATMKRWITEFTRFGSRHRPNVIFHLACRLCQTWRAHPASALRFADELVELLLYKEPLIDEKEQLATDATAGAPFQGFQGFSPVNDDQVVAIKTDAKDRFVRLVVLSFLDDVAVDSTADSQQLMNALLTRLLALNVTPDWQKQHMLNSDGFGKKLRSWQALCIISAHTTKPQLTELLPTLRTAFAVPQLPSVRYYMELFGMRMATKFPREICSGLLLPMLRDANLMPQVGASLLLVAAYLANYKLDDDSLDVDCGELLETMLPWLNTSHGYTRVLAQFLLAKVLPRHIHQLQTESSDTPGLRFLEGTARYLSNNKECKRMLRRQARQLEEFRPDYESSLLGMLSSGFISEFGELLPRDEALRFSEQLKTAMNELYAQYQLENFTPAPASTDKPTEAPPATAALTVQRKIDTTALLLEDSALPSAMRADFDATRRGDTLNARQRPRQPLIMCASLVDKIPNLAGLARTCEIFNAQKLIVPNVRLAQHDVTFATVSATAHKWMPLEEVRPLGDDLRRALLRWKSEGYTIVAVEQTANSVSLANYTLPRKMVLVLGREKKGIPVDVLQLVDVCVEIPQFGLVRSLNVHVSGALMLWEYTQQQIMSGAIDSTL</sequence>
<evidence type="ECO:0000256" key="2">
    <source>
        <dbReference type="ARBA" id="ARBA00022679"/>
    </source>
</evidence>
<dbReference type="GO" id="GO:0016423">
    <property type="term" value="F:tRNA (guanine) methyltransferase activity"/>
    <property type="evidence" value="ECO:0007669"/>
    <property type="project" value="InterPro"/>
</dbReference>
<dbReference type="SMR" id="G4Z2Z5"/>
<dbReference type="OMA" id="NVTPDWQ"/>
<dbReference type="InterPro" id="IPR044748">
    <property type="entry name" value="Trm3/TARBP1_C"/>
</dbReference>
<dbReference type="EMBL" id="JH159153">
    <property type="protein sequence ID" value="EGZ19328.1"/>
    <property type="molecule type" value="Genomic_DNA"/>
</dbReference>
<dbReference type="InterPro" id="IPR045330">
    <property type="entry name" value="TRM3/TARBP1"/>
</dbReference>
<dbReference type="GeneID" id="20657145"/>
<dbReference type="PANTHER" id="PTHR12029">
    <property type="entry name" value="RNA METHYLTRANSFERASE"/>
    <property type="match status" value="1"/>
</dbReference>
<dbReference type="SUPFAM" id="SSF75217">
    <property type="entry name" value="alpha/beta knot"/>
    <property type="match status" value="1"/>
</dbReference>
<proteinExistence type="predicted"/>
<dbReference type="Pfam" id="PF00588">
    <property type="entry name" value="SpoU_methylase"/>
    <property type="match status" value="1"/>
</dbReference>
<dbReference type="InterPro" id="IPR016024">
    <property type="entry name" value="ARM-type_fold"/>
</dbReference>
<protein>
    <recommendedName>
        <fullName evidence="3">tRNA/rRNA methyltransferase SpoU type domain-containing protein</fullName>
    </recommendedName>
</protein>
<dbReference type="FunFam" id="3.40.1280.10:FF:000022">
    <property type="entry name" value="Trm3p"/>
    <property type="match status" value="1"/>
</dbReference>
<keyword evidence="5" id="KW-1185">Reference proteome</keyword>
<organism evidence="4 5">
    <name type="scientific">Phytophthora sojae (strain P6497)</name>
    <name type="common">Soybean stem and root rot agent</name>
    <name type="synonym">Phytophthora megasperma f. sp. glycines</name>
    <dbReference type="NCBI Taxonomy" id="1094619"/>
    <lineage>
        <taxon>Eukaryota</taxon>
        <taxon>Sar</taxon>
        <taxon>Stramenopiles</taxon>
        <taxon>Oomycota</taxon>
        <taxon>Peronosporomycetes</taxon>
        <taxon>Peronosporales</taxon>
        <taxon>Peronosporaceae</taxon>
        <taxon>Phytophthora</taxon>
    </lineage>
</organism>
<evidence type="ECO:0000313" key="5">
    <source>
        <dbReference type="Proteomes" id="UP000002640"/>
    </source>
</evidence>
<dbReference type="CDD" id="cd18091">
    <property type="entry name" value="SpoU-like_TRM3-like"/>
    <property type="match status" value="1"/>
</dbReference>
<name>G4Z2Z5_PHYSP</name>
<dbReference type="SUPFAM" id="SSF48371">
    <property type="entry name" value="ARM repeat"/>
    <property type="match status" value="1"/>
</dbReference>
<dbReference type="Proteomes" id="UP000002640">
    <property type="component" value="Unassembled WGS sequence"/>
</dbReference>
<evidence type="ECO:0000313" key="4">
    <source>
        <dbReference type="EMBL" id="EGZ19328.1"/>
    </source>
</evidence>
<dbReference type="InParanoid" id="G4Z2Z5"/>
<gene>
    <name evidence="4" type="ORF">PHYSODRAFT_495108</name>
</gene>
<evidence type="ECO:0000259" key="3">
    <source>
        <dbReference type="Pfam" id="PF00588"/>
    </source>
</evidence>
<dbReference type="InterPro" id="IPR001537">
    <property type="entry name" value="SpoU_MeTrfase"/>
</dbReference>